<feature type="region of interest" description="Disordered" evidence="2">
    <location>
        <begin position="1"/>
        <end position="39"/>
    </location>
</feature>
<evidence type="ECO:0000256" key="2">
    <source>
        <dbReference type="SAM" id="MobiDB-lite"/>
    </source>
</evidence>
<feature type="repeat" description="ANK" evidence="1">
    <location>
        <begin position="288"/>
        <end position="320"/>
    </location>
</feature>
<reference evidence="4" key="1">
    <citation type="journal article" date="2019" name="Beilstein J. Org. Chem.">
        <title>Nanangenines: drimane sesquiterpenoids as the dominant metabolite cohort of a novel Australian fungus, Aspergillus nanangensis.</title>
        <authorList>
            <person name="Lacey H.J."/>
            <person name="Gilchrist C.L.M."/>
            <person name="Crombie A."/>
            <person name="Kalaitzis J.A."/>
            <person name="Vuong D."/>
            <person name="Rutledge P.J."/>
            <person name="Turner P."/>
            <person name="Pitt J.I."/>
            <person name="Lacey E."/>
            <person name="Chooi Y.H."/>
            <person name="Piggott A.M."/>
        </authorList>
    </citation>
    <scope>NUCLEOTIDE SEQUENCE</scope>
    <source>
        <strain evidence="4">MST-FP2251</strain>
    </source>
</reference>
<feature type="domain" description="Heterokaryon incompatibility" evidence="3">
    <location>
        <begin position="363"/>
        <end position="476"/>
    </location>
</feature>
<dbReference type="PANTHER" id="PTHR24148:SF64">
    <property type="entry name" value="HETEROKARYON INCOMPATIBILITY DOMAIN-CONTAINING PROTEIN"/>
    <property type="match status" value="1"/>
</dbReference>
<dbReference type="PROSITE" id="PS50297">
    <property type="entry name" value="ANK_REP_REGION"/>
    <property type="match status" value="1"/>
</dbReference>
<dbReference type="EMBL" id="VCAU01000013">
    <property type="protein sequence ID" value="KAF9892254.1"/>
    <property type="molecule type" value="Genomic_DNA"/>
</dbReference>
<dbReference type="Pfam" id="PF06985">
    <property type="entry name" value="HET"/>
    <property type="match status" value="1"/>
</dbReference>
<evidence type="ECO:0000256" key="1">
    <source>
        <dbReference type="PROSITE-ProRule" id="PRU00023"/>
    </source>
</evidence>
<dbReference type="SUPFAM" id="SSF48403">
    <property type="entry name" value="Ankyrin repeat"/>
    <property type="match status" value="1"/>
</dbReference>
<proteinExistence type="predicted"/>
<dbReference type="Pfam" id="PF26639">
    <property type="entry name" value="Het-6_barrel"/>
    <property type="match status" value="1"/>
</dbReference>
<dbReference type="Pfam" id="PF12796">
    <property type="entry name" value="Ank_2"/>
    <property type="match status" value="1"/>
</dbReference>
<dbReference type="Gene3D" id="1.25.40.20">
    <property type="entry name" value="Ankyrin repeat-containing domain"/>
    <property type="match status" value="1"/>
</dbReference>
<evidence type="ECO:0000259" key="3">
    <source>
        <dbReference type="Pfam" id="PF06985"/>
    </source>
</evidence>
<protein>
    <recommendedName>
        <fullName evidence="3">Heterokaryon incompatibility domain-containing protein</fullName>
    </recommendedName>
</protein>
<keyword evidence="1" id="KW-0040">ANK repeat</keyword>
<dbReference type="Proteomes" id="UP001194746">
    <property type="component" value="Unassembled WGS sequence"/>
</dbReference>
<dbReference type="InterPro" id="IPR002110">
    <property type="entry name" value="Ankyrin_rpt"/>
</dbReference>
<dbReference type="SMART" id="SM00248">
    <property type="entry name" value="ANK"/>
    <property type="match status" value="3"/>
</dbReference>
<dbReference type="PROSITE" id="PS50088">
    <property type="entry name" value="ANK_REPEAT"/>
    <property type="match status" value="1"/>
</dbReference>
<feature type="region of interest" description="Disordered" evidence="2">
    <location>
        <begin position="953"/>
        <end position="975"/>
    </location>
</feature>
<evidence type="ECO:0000313" key="4">
    <source>
        <dbReference type="EMBL" id="KAF9892254.1"/>
    </source>
</evidence>
<name>A0AAD4CT60_ASPNN</name>
<sequence length="975" mass="109603">MGCFHSKVPETSHPLQSSRPSKVNDPGKEGTPVPSHIPNTYNCNNLPGTSSQRLGPLPVQQHADTNRVAVPSRRVETTAIPPPYNITLTEQQRQLLAVPLDQRPRLVPGELQSFNDLYEALTLDEIYETDNSYRRHVPIHENVPYVYEPLPTPTSIRLLDILPEDDSGMIRCSITVVDLEQSPVPKYSCLSYTWGNPLARGVGLSAFDEAEQSGEYDSQNIAISCNGRLFHIRRNLFDALKQLPVYPDTYLRSGHLKNMLHGLAEQGRTSMLFTWLLDGAPPNVMDGDGKTPLHYAAANGHFDAADVLLKTGADATQLDYNSKTPVDYSIENNHLTITDLILNFTPERRIRMPTGNERRQNPTPTYLWVDAICINQEDIEERTSQVNMMDQIFRSSENTIGWLGREDKHTEMAMQTIVKLYPYLEQLFHSDIRPYFEASPEDYSRQGVPYISMAEWESLASIYLRQWFQRIWVLQEVTLAQGIVCFCGPYELPMHFAMLTRTLEAMDGRGRQYPGSARYIPSTGAAISIHANFAQMLDCREKRILDQSTLEHRAMSTFFRGPGKKCQSPLTRLVLNFWTFQSTDPRDKVFALLAIARGDPDSPDILADYSLPVERVYADITKQMIVRPFSTQMPLHILSLVNINPKIITLPSWVPDYSIPGVQPLSDLSFTAAGSLSPSIAWCPHTVPWNHLSLRGFRIATITGASSKRDVLGRATKYGFDPSWFELMYTVQAPYPTGQPLSEVLWRTLCTDHDIKGDLPAPMRLGHQFRDFVCAQMLADADTVVYRMQESLRESGIYTMPFTIESPYPSWLEDLVASEGEGNSFIPTISQVREFANNPKFRIWNPRTESFLPPPAGEDDFMHAFGKVFGLRRLFTAGEGGAGNAVFLGMGSRNLEPGDEVWVLPGSRVPYILRPLGNGEYRFVGDAEYLDIDDWHPRLGVSEFACAAASDELTPPSEGLADVLPGRLDSGRRSL</sequence>
<keyword evidence="5" id="KW-1185">Reference proteome</keyword>
<organism evidence="4 5">
    <name type="scientific">Aspergillus nanangensis</name>
    <dbReference type="NCBI Taxonomy" id="2582783"/>
    <lineage>
        <taxon>Eukaryota</taxon>
        <taxon>Fungi</taxon>
        <taxon>Dikarya</taxon>
        <taxon>Ascomycota</taxon>
        <taxon>Pezizomycotina</taxon>
        <taxon>Eurotiomycetes</taxon>
        <taxon>Eurotiomycetidae</taxon>
        <taxon>Eurotiales</taxon>
        <taxon>Aspergillaceae</taxon>
        <taxon>Aspergillus</taxon>
        <taxon>Aspergillus subgen. Circumdati</taxon>
    </lineage>
</organism>
<dbReference type="InterPro" id="IPR036770">
    <property type="entry name" value="Ankyrin_rpt-contain_sf"/>
</dbReference>
<comment type="caution">
    <text evidence="4">The sequence shown here is derived from an EMBL/GenBank/DDBJ whole genome shotgun (WGS) entry which is preliminary data.</text>
</comment>
<dbReference type="AlphaFoldDB" id="A0AAD4CT60"/>
<dbReference type="InterPro" id="IPR052895">
    <property type="entry name" value="HetReg/Transcr_Mod"/>
</dbReference>
<accession>A0AAD4CT60</accession>
<dbReference type="InterPro" id="IPR010730">
    <property type="entry name" value="HET"/>
</dbReference>
<gene>
    <name evidence="4" type="ORF">FE257_002031</name>
</gene>
<reference evidence="4" key="2">
    <citation type="submission" date="2020-02" db="EMBL/GenBank/DDBJ databases">
        <authorList>
            <person name="Gilchrist C.L.M."/>
            <person name="Chooi Y.-H."/>
        </authorList>
    </citation>
    <scope>NUCLEOTIDE SEQUENCE</scope>
    <source>
        <strain evidence="4">MST-FP2251</strain>
    </source>
</reference>
<dbReference type="PANTHER" id="PTHR24148">
    <property type="entry name" value="ANKYRIN REPEAT DOMAIN-CONTAINING PROTEIN 39 HOMOLOG-RELATED"/>
    <property type="match status" value="1"/>
</dbReference>
<evidence type="ECO:0000313" key="5">
    <source>
        <dbReference type="Proteomes" id="UP001194746"/>
    </source>
</evidence>